<keyword evidence="2" id="KW-0378">Hydrolase</keyword>
<dbReference type="Proteomes" id="UP000187203">
    <property type="component" value="Unassembled WGS sequence"/>
</dbReference>
<organism evidence="2 3">
    <name type="scientific">Corchorus olitorius</name>
    <dbReference type="NCBI Taxonomy" id="93759"/>
    <lineage>
        <taxon>Eukaryota</taxon>
        <taxon>Viridiplantae</taxon>
        <taxon>Streptophyta</taxon>
        <taxon>Embryophyta</taxon>
        <taxon>Tracheophyta</taxon>
        <taxon>Spermatophyta</taxon>
        <taxon>Magnoliopsida</taxon>
        <taxon>eudicotyledons</taxon>
        <taxon>Gunneridae</taxon>
        <taxon>Pentapetalae</taxon>
        <taxon>rosids</taxon>
        <taxon>malvids</taxon>
        <taxon>Malvales</taxon>
        <taxon>Malvaceae</taxon>
        <taxon>Grewioideae</taxon>
        <taxon>Apeibeae</taxon>
        <taxon>Corchorus</taxon>
    </lineage>
</organism>
<accession>A0A1R3HU97</accession>
<dbReference type="AlphaFoldDB" id="A0A1R3HU97"/>
<name>A0A1R3HU97_9ROSI</name>
<gene>
    <name evidence="2" type="ORF">COLO4_26804</name>
</gene>
<proteinExistence type="predicted"/>
<protein>
    <submittedName>
        <fullName evidence="2">Exonuclease 1-like protein</fullName>
    </submittedName>
</protein>
<feature type="region of interest" description="Disordered" evidence="1">
    <location>
        <begin position="100"/>
        <end position="193"/>
    </location>
</feature>
<keyword evidence="3" id="KW-1185">Reference proteome</keyword>
<evidence type="ECO:0000313" key="3">
    <source>
        <dbReference type="Proteomes" id="UP000187203"/>
    </source>
</evidence>
<dbReference type="STRING" id="93759.A0A1R3HU97"/>
<feature type="compositionally biased region" description="Basic and acidic residues" evidence="1">
    <location>
        <begin position="147"/>
        <end position="160"/>
    </location>
</feature>
<keyword evidence="2" id="KW-0269">Exonuclease</keyword>
<reference evidence="3" key="1">
    <citation type="submission" date="2013-09" db="EMBL/GenBank/DDBJ databases">
        <title>Corchorus olitorius genome sequencing.</title>
        <authorList>
            <person name="Alam M."/>
            <person name="Haque M.S."/>
            <person name="Islam M.S."/>
            <person name="Emdad E.M."/>
            <person name="Islam M.M."/>
            <person name="Ahmed B."/>
            <person name="Halim A."/>
            <person name="Hossen Q.M.M."/>
            <person name="Hossain M.Z."/>
            <person name="Ahmed R."/>
            <person name="Khan M.M."/>
            <person name="Islam R."/>
            <person name="Rashid M.M."/>
            <person name="Khan S.A."/>
            <person name="Rahman M.S."/>
            <person name="Alam M."/>
            <person name="Yahiya A.S."/>
            <person name="Khan M.S."/>
            <person name="Azam M.S."/>
            <person name="Haque T."/>
            <person name="Lashkar M.Z.H."/>
            <person name="Akhand A.I."/>
            <person name="Morshed G."/>
            <person name="Roy S."/>
            <person name="Uddin K.S."/>
            <person name="Rabeya T."/>
            <person name="Hossain A.S."/>
            <person name="Chowdhury A."/>
            <person name="Snigdha A.R."/>
            <person name="Mortoza M.S."/>
            <person name="Matin S.A."/>
            <person name="Hoque S.M.E."/>
            <person name="Islam M.K."/>
            <person name="Roy D.K."/>
            <person name="Haider R."/>
            <person name="Moosa M.M."/>
            <person name="Elias S.M."/>
            <person name="Hasan A.M."/>
            <person name="Jahan S."/>
            <person name="Shafiuddin M."/>
            <person name="Mahmood N."/>
            <person name="Shommy N.S."/>
        </authorList>
    </citation>
    <scope>NUCLEOTIDE SEQUENCE [LARGE SCALE GENOMIC DNA]</scope>
    <source>
        <strain evidence="3">cv. O-4</strain>
    </source>
</reference>
<dbReference type="EMBL" id="AWUE01019384">
    <property type="protein sequence ID" value="OMO73892.1"/>
    <property type="molecule type" value="Genomic_DNA"/>
</dbReference>
<feature type="compositionally biased region" description="Basic and acidic residues" evidence="1">
    <location>
        <begin position="107"/>
        <end position="140"/>
    </location>
</feature>
<dbReference type="GO" id="GO:0004527">
    <property type="term" value="F:exonuclease activity"/>
    <property type="evidence" value="ECO:0007669"/>
    <property type="project" value="UniProtKB-KW"/>
</dbReference>
<sequence length="265" mass="29018">MTELSRFINLRLNEYMALRPRVLYFITHSKFLTTKGFNRCRPATHCDPDLRASSTIPRLFPRIPHPQPYLFHPTPHYLHRSSSSRVTFSPSLNLLYSYSSSSANGDKPSEGKASEAENKTSDEALVSREEEALDSGEEKVGVSNGDKPSEGKASEAENKASNEALVSGDESLDSAEEKAVDSGSGGKAGQSEGFLPLLRDKEITVDFNIETLKNRTVAVDTYNWLHKGARSLCSAALCKGGSTSKSVPISSYTFIIDFQGFLELG</sequence>
<evidence type="ECO:0000313" key="2">
    <source>
        <dbReference type="EMBL" id="OMO73892.1"/>
    </source>
</evidence>
<evidence type="ECO:0000256" key="1">
    <source>
        <dbReference type="SAM" id="MobiDB-lite"/>
    </source>
</evidence>
<keyword evidence="2" id="KW-0540">Nuclease</keyword>
<comment type="caution">
    <text evidence="2">The sequence shown here is derived from an EMBL/GenBank/DDBJ whole genome shotgun (WGS) entry which is preliminary data.</text>
</comment>